<dbReference type="Gene3D" id="2.40.160.10">
    <property type="entry name" value="Porin"/>
    <property type="match status" value="1"/>
</dbReference>
<dbReference type="Pfam" id="PF13609">
    <property type="entry name" value="Porin_4"/>
    <property type="match status" value="1"/>
</dbReference>
<dbReference type="GO" id="GO:0015288">
    <property type="term" value="F:porin activity"/>
    <property type="evidence" value="ECO:0007669"/>
    <property type="project" value="InterPro"/>
</dbReference>
<dbReference type="OrthoDB" id="7326315at2"/>
<organism evidence="3 4">
    <name type="scientific">Pseudooceanicola nitratireducens</name>
    <dbReference type="NCBI Taxonomy" id="517719"/>
    <lineage>
        <taxon>Bacteria</taxon>
        <taxon>Pseudomonadati</taxon>
        <taxon>Pseudomonadota</taxon>
        <taxon>Alphaproteobacteria</taxon>
        <taxon>Rhodobacterales</taxon>
        <taxon>Paracoccaceae</taxon>
        <taxon>Pseudooceanicola</taxon>
    </lineage>
</organism>
<evidence type="ECO:0000259" key="2">
    <source>
        <dbReference type="Pfam" id="PF13609"/>
    </source>
</evidence>
<dbReference type="SUPFAM" id="SSF56935">
    <property type="entry name" value="Porins"/>
    <property type="match status" value="1"/>
</dbReference>
<dbReference type="Proteomes" id="UP000231644">
    <property type="component" value="Unassembled WGS sequence"/>
</dbReference>
<evidence type="ECO:0000313" key="3">
    <source>
        <dbReference type="EMBL" id="SFC21791.1"/>
    </source>
</evidence>
<keyword evidence="4" id="KW-1185">Reference proteome</keyword>
<protein>
    <submittedName>
        <fullName evidence="3">Outer membrane protein OmpU</fullName>
    </submittedName>
</protein>
<evidence type="ECO:0000313" key="4">
    <source>
        <dbReference type="Proteomes" id="UP000231644"/>
    </source>
</evidence>
<proteinExistence type="predicted"/>
<gene>
    <name evidence="3" type="ORF">SAMN05421762_0207</name>
</gene>
<feature type="chain" id="PRO_5014188383" evidence="1">
    <location>
        <begin position="21"/>
        <end position="288"/>
    </location>
</feature>
<evidence type="ECO:0000256" key="1">
    <source>
        <dbReference type="SAM" id="SignalP"/>
    </source>
</evidence>
<name>A0A1I1HD70_9RHOB</name>
<feature type="signal peptide" evidence="1">
    <location>
        <begin position="1"/>
        <end position="20"/>
    </location>
</feature>
<reference evidence="3 4" key="1">
    <citation type="submission" date="2016-10" db="EMBL/GenBank/DDBJ databases">
        <authorList>
            <person name="de Groot N.N."/>
        </authorList>
    </citation>
    <scope>NUCLEOTIDE SEQUENCE [LARGE SCALE GENOMIC DNA]</scope>
    <source>
        <strain evidence="3 4">DSM 29619</strain>
    </source>
</reference>
<dbReference type="InterPro" id="IPR033900">
    <property type="entry name" value="Gram_neg_porin_domain"/>
</dbReference>
<dbReference type="GO" id="GO:0016020">
    <property type="term" value="C:membrane"/>
    <property type="evidence" value="ECO:0007669"/>
    <property type="project" value="InterPro"/>
</dbReference>
<accession>A0A1I1HD70</accession>
<dbReference type="InterPro" id="IPR023614">
    <property type="entry name" value="Porin_dom_sf"/>
</dbReference>
<dbReference type="RefSeq" id="WP_093449236.1">
    <property type="nucleotide sequence ID" value="NZ_BAABWI010000001.1"/>
</dbReference>
<sequence>MKKILFATTALVATAGVAAADVSVSGRAAFGLRHNGVTSTTVLTNNFDLYFSGTTETDGGVALSATFEMEGLGNTGNYTKGTAVTSTTVFSASAGGLTFSYGNTDGAFDKAMVEVHRIAGIGYELWGGTSFIDNNDGGQIARIDYAMGDFAVALSYAGFDKSTGIGAKYSTDMGSAKLTLGAGYESQTGDDYWGLSAKADFGAFSVAAGYADSKNNTVFNGTWNISAQYSANGLTVGANYLDSKTANTDGYTVFGSYNLGGGASLFAQYGERANGTTKTGSLGVAFSF</sequence>
<dbReference type="EMBL" id="FOLX01000001">
    <property type="protein sequence ID" value="SFC21791.1"/>
    <property type="molecule type" value="Genomic_DNA"/>
</dbReference>
<dbReference type="AlphaFoldDB" id="A0A1I1HD70"/>
<keyword evidence="1" id="KW-0732">Signal</keyword>
<feature type="domain" description="Porin" evidence="2">
    <location>
        <begin position="7"/>
        <end position="274"/>
    </location>
</feature>
<dbReference type="STRING" id="517719.SAMN05421762_0207"/>